<dbReference type="RefSeq" id="WP_036272721.1">
    <property type="nucleotide sequence ID" value="NZ_CP014476.1"/>
</dbReference>
<feature type="transmembrane region" description="Helical" evidence="1">
    <location>
        <begin position="68"/>
        <end position="87"/>
    </location>
</feature>
<keyword evidence="1" id="KW-1133">Transmembrane helix</keyword>
<keyword evidence="1" id="KW-0472">Membrane</keyword>
<dbReference type="AlphaFoldDB" id="A0A126T8Q2"/>
<reference evidence="2 3" key="1">
    <citation type="journal article" date="2015" name="Environ. Microbiol.">
        <title>Methane oxidation coupled to nitrate reduction under hypoxia by the Gammaproteobacterium Methylomonas denitrificans, sp. nov. type strain FJG1.</title>
        <authorList>
            <person name="Kits K.D."/>
            <person name="Klotz M.G."/>
            <person name="Stein L.Y."/>
        </authorList>
    </citation>
    <scope>NUCLEOTIDE SEQUENCE [LARGE SCALE GENOMIC DNA]</scope>
    <source>
        <strain evidence="2 3">FJG1</strain>
    </source>
</reference>
<keyword evidence="1" id="KW-0812">Transmembrane</keyword>
<dbReference type="EMBL" id="CP014476">
    <property type="protein sequence ID" value="AMK78408.1"/>
    <property type="molecule type" value="Genomic_DNA"/>
</dbReference>
<dbReference type="STRING" id="1538553.JT25_018250"/>
<accession>A0A126T8Q2</accession>
<feature type="transmembrane region" description="Helical" evidence="1">
    <location>
        <begin position="126"/>
        <end position="148"/>
    </location>
</feature>
<name>A0A126T8Q2_9GAMM</name>
<protein>
    <submittedName>
        <fullName evidence="2">Uncharacterized protein</fullName>
    </submittedName>
</protein>
<evidence type="ECO:0000256" key="1">
    <source>
        <dbReference type="SAM" id="Phobius"/>
    </source>
</evidence>
<dbReference type="OrthoDB" id="5571302at2"/>
<proteinExistence type="predicted"/>
<sequence length="169" mass="19928">MLIDSLSLLFAFTSFIAWYEALLVALALGVLVFYLTPSPAQEWEERTPATLYFYLQWSWLGYLRLKDAFYPFFILYNAVLFFIDYRINEGNFTVASWVTIHIIMAMPLIYWTGAVWRCSDKGTSRVWAAVARMLTVAAYFDLLLRWVIYQYYPNILFSCQQMIIHWGDC</sequence>
<evidence type="ECO:0000313" key="3">
    <source>
        <dbReference type="Proteomes" id="UP000030512"/>
    </source>
</evidence>
<feature type="transmembrane region" description="Helical" evidence="1">
    <location>
        <begin position="7"/>
        <end position="35"/>
    </location>
</feature>
<keyword evidence="3" id="KW-1185">Reference proteome</keyword>
<dbReference type="KEGG" id="mdn:JT25_018250"/>
<organism evidence="2 3">
    <name type="scientific">Methylomonas denitrificans</name>
    <dbReference type="NCBI Taxonomy" id="1538553"/>
    <lineage>
        <taxon>Bacteria</taxon>
        <taxon>Pseudomonadati</taxon>
        <taxon>Pseudomonadota</taxon>
        <taxon>Gammaproteobacteria</taxon>
        <taxon>Methylococcales</taxon>
        <taxon>Methylococcaceae</taxon>
        <taxon>Methylomonas</taxon>
    </lineage>
</organism>
<dbReference type="Proteomes" id="UP000030512">
    <property type="component" value="Chromosome"/>
</dbReference>
<gene>
    <name evidence="2" type="ORF">JT25_018250</name>
</gene>
<evidence type="ECO:0000313" key="2">
    <source>
        <dbReference type="EMBL" id="AMK78408.1"/>
    </source>
</evidence>
<feature type="transmembrane region" description="Helical" evidence="1">
    <location>
        <begin position="94"/>
        <end position="114"/>
    </location>
</feature>